<reference evidence="3 4" key="1">
    <citation type="submission" date="2023-02" db="EMBL/GenBank/DDBJ databases">
        <title>LHISI_Scaffold_Assembly.</title>
        <authorList>
            <person name="Stuart O.P."/>
            <person name="Cleave R."/>
            <person name="Magrath M.J.L."/>
            <person name="Mikheyev A.S."/>
        </authorList>
    </citation>
    <scope>NUCLEOTIDE SEQUENCE [LARGE SCALE GENOMIC DNA]</scope>
    <source>
        <strain evidence="3">Daus_M_001</strain>
        <tissue evidence="3">Leg muscle</tissue>
    </source>
</reference>
<feature type="region of interest" description="Disordered" evidence="1">
    <location>
        <begin position="1"/>
        <end position="25"/>
    </location>
</feature>
<evidence type="ECO:0000313" key="4">
    <source>
        <dbReference type="Proteomes" id="UP001159363"/>
    </source>
</evidence>
<keyword evidence="4" id="KW-1185">Reference proteome</keyword>
<feature type="compositionally biased region" description="Pro residues" evidence="1">
    <location>
        <begin position="274"/>
        <end position="285"/>
    </location>
</feature>
<name>A0ABQ9GZW2_9NEOP</name>
<evidence type="ECO:0000259" key="2">
    <source>
        <dbReference type="Pfam" id="PF19421"/>
    </source>
</evidence>
<feature type="domain" description="Protein furry C-terminal" evidence="2">
    <location>
        <begin position="100"/>
        <end position="368"/>
    </location>
</feature>
<evidence type="ECO:0000256" key="1">
    <source>
        <dbReference type="SAM" id="MobiDB-lite"/>
    </source>
</evidence>
<feature type="region of interest" description="Disordered" evidence="1">
    <location>
        <begin position="266"/>
        <end position="288"/>
    </location>
</feature>
<dbReference type="Pfam" id="PF19421">
    <property type="entry name" value="Fry_C"/>
    <property type="match status" value="1"/>
</dbReference>
<dbReference type="InterPro" id="IPR045842">
    <property type="entry name" value="Fry_C"/>
</dbReference>
<proteinExistence type="predicted"/>
<comment type="caution">
    <text evidence="3">The sequence shown here is derived from an EMBL/GenBank/DDBJ whole genome shotgun (WGS) entry which is preliminary data.</text>
</comment>
<protein>
    <recommendedName>
        <fullName evidence="2">Protein furry C-terminal domain-containing protein</fullName>
    </recommendedName>
</protein>
<accession>A0ABQ9GZW2</accession>
<sequence>MADLGSSEVSASLGGGPPAVGEDGGEALVTSSRQVISVLCGGSVEGTDLPGNRSAASLGNLCLDASPGIINSGNGERDTGWRHAVDHQACWRGAGDMCGKAVAMTQEACHYLGGSSTGPASPGAALLSSCLTALAELLTSQAEMPHVWVGLHSSSCPRLNELLRFGMLEIQEHRETFLDRKDRALECMDTVKTTVKLQLLGECLSSEEVVLDLGRALYKVHFQLLLLIEVSNKMVAAIAATAHSKNDMSLEVAAMKANLVRAMEEVAESDLGTPTPPPSAGPGPPNDQLETSVLEHLQGEKWTAVLRFVRRNRSLLFSELLPGSPDEDITGILNIYCRHLANKKSDIFVVTCTEQDLNDTFSQLMDSLFQVLGAVNGLDSQLREQREHSETTMRKTEC</sequence>
<evidence type="ECO:0000313" key="3">
    <source>
        <dbReference type="EMBL" id="KAJ8877508.1"/>
    </source>
</evidence>
<gene>
    <name evidence="3" type="ORF">PR048_021963</name>
</gene>
<dbReference type="EMBL" id="JARBHB010000008">
    <property type="protein sequence ID" value="KAJ8877508.1"/>
    <property type="molecule type" value="Genomic_DNA"/>
</dbReference>
<organism evidence="3 4">
    <name type="scientific">Dryococelus australis</name>
    <dbReference type="NCBI Taxonomy" id="614101"/>
    <lineage>
        <taxon>Eukaryota</taxon>
        <taxon>Metazoa</taxon>
        <taxon>Ecdysozoa</taxon>
        <taxon>Arthropoda</taxon>
        <taxon>Hexapoda</taxon>
        <taxon>Insecta</taxon>
        <taxon>Pterygota</taxon>
        <taxon>Neoptera</taxon>
        <taxon>Polyneoptera</taxon>
        <taxon>Phasmatodea</taxon>
        <taxon>Verophasmatodea</taxon>
        <taxon>Anareolatae</taxon>
        <taxon>Phasmatidae</taxon>
        <taxon>Eurycanthinae</taxon>
        <taxon>Dryococelus</taxon>
    </lineage>
</organism>
<dbReference type="Proteomes" id="UP001159363">
    <property type="component" value="Chromosome 7"/>
</dbReference>